<dbReference type="SUPFAM" id="SSF56752">
    <property type="entry name" value="D-aminoacid aminotransferase-like PLP-dependent enzymes"/>
    <property type="match status" value="1"/>
</dbReference>
<dbReference type="NCBIfam" id="NF009897">
    <property type="entry name" value="PRK13357.1"/>
    <property type="match status" value="1"/>
</dbReference>
<keyword evidence="9" id="KW-0100">Branched-chain amino acid biosynthesis</keyword>
<dbReference type="Gene3D" id="3.20.10.10">
    <property type="entry name" value="D-amino Acid Aminotransferase, subunit A, domain 2"/>
    <property type="match status" value="1"/>
</dbReference>
<gene>
    <name evidence="10" type="ORF">K2173_026555</name>
</gene>
<evidence type="ECO:0000256" key="5">
    <source>
        <dbReference type="ARBA" id="ARBA00022898"/>
    </source>
</evidence>
<dbReference type="Gene3D" id="3.30.470.10">
    <property type="match status" value="1"/>
</dbReference>
<evidence type="ECO:0000256" key="9">
    <source>
        <dbReference type="RuleBase" id="RU004517"/>
    </source>
</evidence>
<protein>
    <recommendedName>
        <fullName evidence="9">Branched-chain-amino-acid aminotransferase</fullName>
        <ecNumber evidence="9">2.6.1.42</ecNumber>
    </recommendedName>
</protein>
<dbReference type="InterPro" id="IPR018300">
    <property type="entry name" value="Aminotrans_IV_CS"/>
</dbReference>
<dbReference type="EC" id="2.6.1.42" evidence="9"/>
<keyword evidence="11" id="KW-1185">Reference proteome</keyword>
<evidence type="ECO:0000256" key="3">
    <source>
        <dbReference type="ARBA" id="ARBA00022576"/>
    </source>
</evidence>
<dbReference type="InterPro" id="IPR043131">
    <property type="entry name" value="BCAT-like_N"/>
</dbReference>
<accession>A0AAV8U0C3</accession>
<comment type="cofactor">
    <cofactor evidence="1 8">
        <name>pyridoxal 5'-phosphate</name>
        <dbReference type="ChEBI" id="CHEBI:597326"/>
    </cofactor>
</comment>
<comment type="catalytic activity">
    <reaction evidence="9">
        <text>L-valine + 2-oxoglutarate = 3-methyl-2-oxobutanoate + L-glutamate</text>
        <dbReference type="Rhea" id="RHEA:24813"/>
        <dbReference type="ChEBI" id="CHEBI:11851"/>
        <dbReference type="ChEBI" id="CHEBI:16810"/>
        <dbReference type="ChEBI" id="CHEBI:29985"/>
        <dbReference type="ChEBI" id="CHEBI:57762"/>
        <dbReference type="EC" id="2.6.1.42"/>
    </reaction>
</comment>
<proteinExistence type="inferred from homology"/>
<dbReference type="GO" id="GO:0004084">
    <property type="term" value="F:branched-chain-amino-acid transaminase activity"/>
    <property type="evidence" value="ECO:0007669"/>
    <property type="project" value="UniProtKB-EC"/>
</dbReference>
<sequence>MGQLLQATNLNKLCFTKNLTNLHPFSSLKLWDRLSFTQFLPRAITCSTVKSKATLFNDSGDLSELANVNWDDLGFELVPTDYVYVMKCSRGQRFSEGELQPYSEIELNPCSTVLNYGQGIIEGLKACRKEDNSILLFRPEKNGMRMRMGADRICMPAPTIDQFVKAVKFTVSANRRWVPPPNKGFLYIRPLLVGSGAVLSLTPPSDFIFMIYVTPIKNYCQVGLKPLNLVVDDEVHRAVPGGVGEVKAIGNYASIMRALRAAKENGFDDVLFLDSVHNRYLEEVSTANIFLVKGKTLCTPALRGTILPGITRESIIDIARCQGFQVEERLVSVEEMCAAEEAFVTANAIGLLPVGSITYQGRRLSYGDGGFGAVSHQLHSTLKNIQMGLTEDNMGWTFVLE</sequence>
<dbReference type="PANTHER" id="PTHR42825:SF10">
    <property type="entry name" value="BRANCHED-CHAIN-AMINO-ACID AMINOTRANSFERASE"/>
    <property type="match status" value="1"/>
</dbReference>
<comment type="caution">
    <text evidence="10">The sequence shown here is derived from an EMBL/GenBank/DDBJ whole genome shotgun (WGS) entry which is preliminary data.</text>
</comment>
<dbReference type="InterPro" id="IPR005786">
    <property type="entry name" value="B_amino_transII"/>
</dbReference>
<dbReference type="InterPro" id="IPR001544">
    <property type="entry name" value="Aminotrans_IV"/>
</dbReference>
<comment type="similarity">
    <text evidence="2 7">Belongs to the class-IV pyridoxal-phosphate-dependent aminotransferase family.</text>
</comment>
<dbReference type="PANTHER" id="PTHR42825">
    <property type="entry name" value="AMINO ACID AMINOTRANSFERASE"/>
    <property type="match status" value="1"/>
</dbReference>
<keyword evidence="3 9" id="KW-0032">Aminotransferase</keyword>
<evidence type="ECO:0000256" key="4">
    <source>
        <dbReference type="ARBA" id="ARBA00022679"/>
    </source>
</evidence>
<dbReference type="InterPro" id="IPR033939">
    <property type="entry name" value="BCAT_family"/>
</dbReference>
<evidence type="ECO:0000256" key="6">
    <source>
        <dbReference type="PIRSR" id="PIRSR006468-1"/>
    </source>
</evidence>
<dbReference type="GO" id="GO:0008652">
    <property type="term" value="P:amino acid biosynthetic process"/>
    <property type="evidence" value="ECO:0007669"/>
    <property type="project" value="UniProtKB-KW"/>
</dbReference>
<evidence type="ECO:0000256" key="7">
    <source>
        <dbReference type="RuleBase" id="RU004106"/>
    </source>
</evidence>
<keyword evidence="5 8" id="KW-0663">Pyridoxal phosphate</keyword>
<comment type="catalytic activity">
    <reaction evidence="9">
        <text>L-leucine + 2-oxoglutarate = 4-methyl-2-oxopentanoate + L-glutamate</text>
        <dbReference type="Rhea" id="RHEA:18321"/>
        <dbReference type="ChEBI" id="CHEBI:16810"/>
        <dbReference type="ChEBI" id="CHEBI:17865"/>
        <dbReference type="ChEBI" id="CHEBI:29985"/>
        <dbReference type="ChEBI" id="CHEBI:57427"/>
        <dbReference type="EC" id="2.6.1.42"/>
    </reaction>
</comment>
<evidence type="ECO:0000313" key="10">
    <source>
        <dbReference type="EMBL" id="KAJ8771378.1"/>
    </source>
</evidence>
<dbReference type="Pfam" id="PF01063">
    <property type="entry name" value="Aminotran_4"/>
    <property type="match status" value="1"/>
</dbReference>
<evidence type="ECO:0000256" key="2">
    <source>
        <dbReference type="ARBA" id="ARBA00009320"/>
    </source>
</evidence>
<name>A0AAV8U0C3_9ROSI</name>
<reference evidence="10 11" key="1">
    <citation type="submission" date="2021-09" db="EMBL/GenBank/DDBJ databases">
        <title>Genomic insights and catalytic innovation underlie evolution of tropane alkaloids biosynthesis.</title>
        <authorList>
            <person name="Wang Y.-J."/>
            <person name="Tian T."/>
            <person name="Huang J.-P."/>
            <person name="Huang S.-X."/>
        </authorList>
    </citation>
    <scope>NUCLEOTIDE SEQUENCE [LARGE SCALE GENOMIC DNA]</scope>
    <source>
        <strain evidence="10">KIB-2018</strain>
        <tissue evidence="10">Leaf</tissue>
    </source>
</reference>
<dbReference type="NCBIfam" id="TIGR01123">
    <property type="entry name" value="ilvE_II"/>
    <property type="match status" value="1"/>
</dbReference>
<keyword evidence="9" id="KW-0028">Amino-acid biosynthesis</keyword>
<dbReference type="InterPro" id="IPR036038">
    <property type="entry name" value="Aminotransferase-like"/>
</dbReference>
<dbReference type="InterPro" id="IPR043132">
    <property type="entry name" value="BCAT-like_C"/>
</dbReference>
<keyword evidence="4 9" id="KW-0808">Transferase</keyword>
<dbReference type="GO" id="GO:0009082">
    <property type="term" value="P:branched-chain amino acid biosynthetic process"/>
    <property type="evidence" value="ECO:0007669"/>
    <property type="project" value="UniProtKB-KW"/>
</dbReference>
<dbReference type="PIRSF" id="PIRSF006468">
    <property type="entry name" value="BCAT1"/>
    <property type="match status" value="1"/>
</dbReference>
<dbReference type="EMBL" id="JAIWQS010000002">
    <property type="protein sequence ID" value="KAJ8771378.1"/>
    <property type="molecule type" value="Genomic_DNA"/>
</dbReference>
<organism evidence="10 11">
    <name type="scientific">Erythroxylum novogranatense</name>
    <dbReference type="NCBI Taxonomy" id="1862640"/>
    <lineage>
        <taxon>Eukaryota</taxon>
        <taxon>Viridiplantae</taxon>
        <taxon>Streptophyta</taxon>
        <taxon>Embryophyta</taxon>
        <taxon>Tracheophyta</taxon>
        <taxon>Spermatophyta</taxon>
        <taxon>Magnoliopsida</taxon>
        <taxon>eudicotyledons</taxon>
        <taxon>Gunneridae</taxon>
        <taxon>Pentapetalae</taxon>
        <taxon>rosids</taxon>
        <taxon>fabids</taxon>
        <taxon>Malpighiales</taxon>
        <taxon>Erythroxylaceae</taxon>
        <taxon>Erythroxylum</taxon>
    </lineage>
</organism>
<feature type="modified residue" description="N6-(pyridoxal phosphate)lysine" evidence="6">
    <location>
        <position position="247"/>
    </location>
</feature>
<dbReference type="PROSITE" id="PS00770">
    <property type="entry name" value="AA_TRANSFER_CLASS_4"/>
    <property type="match status" value="1"/>
</dbReference>
<comment type="catalytic activity">
    <reaction evidence="9">
        <text>L-isoleucine + 2-oxoglutarate = (S)-3-methyl-2-oxopentanoate + L-glutamate</text>
        <dbReference type="Rhea" id="RHEA:24801"/>
        <dbReference type="ChEBI" id="CHEBI:16810"/>
        <dbReference type="ChEBI" id="CHEBI:29985"/>
        <dbReference type="ChEBI" id="CHEBI:35146"/>
        <dbReference type="ChEBI" id="CHEBI:58045"/>
        <dbReference type="EC" id="2.6.1.42"/>
    </reaction>
</comment>
<dbReference type="GO" id="GO:0009507">
    <property type="term" value="C:chloroplast"/>
    <property type="evidence" value="ECO:0007669"/>
    <property type="project" value="TreeGrafter"/>
</dbReference>
<dbReference type="CDD" id="cd01557">
    <property type="entry name" value="BCAT_beta_family"/>
    <property type="match status" value="1"/>
</dbReference>
<dbReference type="Proteomes" id="UP001159364">
    <property type="component" value="Linkage Group LG02"/>
</dbReference>
<evidence type="ECO:0000313" key="11">
    <source>
        <dbReference type="Proteomes" id="UP001159364"/>
    </source>
</evidence>
<evidence type="ECO:0000256" key="1">
    <source>
        <dbReference type="ARBA" id="ARBA00001933"/>
    </source>
</evidence>
<dbReference type="AlphaFoldDB" id="A0AAV8U0C3"/>
<evidence type="ECO:0000256" key="8">
    <source>
        <dbReference type="RuleBase" id="RU004516"/>
    </source>
</evidence>